<protein>
    <submittedName>
        <fullName evidence="1">DUF2508 family protein</fullName>
    </submittedName>
</protein>
<evidence type="ECO:0000313" key="1">
    <source>
        <dbReference type="EMBL" id="HIU28732.1"/>
    </source>
</evidence>
<dbReference type="Proteomes" id="UP000824089">
    <property type="component" value="Unassembled WGS sequence"/>
</dbReference>
<gene>
    <name evidence="1" type="ORF">IAD50_00365</name>
</gene>
<name>A0A9D1L9Y8_9CLOT</name>
<sequence length="90" mass="10631">MSLRNLFGIRKNKEDPEVTAIMNEISDLKKLIDTARINFNNVTDSDSIDYYTYILKAYQVRYDKLIKQLKCHDYFNGPTPQIRIKEEKPS</sequence>
<proteinExistence type="predicted"/>
<evidence type="ECO:0000313" key="2">
    <source>
        <dbReference type="Proteomes" id="UP000824089"/>
    </source>
</evidence>
<dbReference type="EMBL" id="DVMM01000006">
    <property type="protein sequence ID" value="HIU28732.1"/>
    <property type="molecule type" value="Genomic_DNA"/>
</dbReference>
<dbReference type="AlphaFoldDB" id="A0A9D1L9Y8"/>
<comment type="caution">
    <text evidence="1">The sequence shown here is derived from an EMBL/GenBank/DDBJ whole genome shotgun (WGS) entry which is preliminary data.</text>
</comment>
<reference evidence="1" key="2">
    <citation type="journal article" date="2021" name="PeerJ">
        <title>Extensive microbial diversity within the chicken gut microbiome revealed by metagenomics and culture.</title>
        <authorList>
            <person name="Gilroy R."/>
            <person name="Ravi A."/>
            <person name="Getino M."/>
            <person name="Pursley I."/>
            <person name="Horton D.L."/>
            <person name="Alikhan N.F."/>
            <person name="Baker D."/>
            <person name="Gharbi K."/>
            <person name="Hall N."/>
            <person name="Watson M."/>
            <person name="Adriaenssens E.M."/>
            <person name="Foster-Nyarko E."/>
            <person name="Jarju S."/>
            <person name="Secka A."/>
            <person name="Antonio M."/>
            <person name="Oren A."/>
            <person name="Chaudhuri R.R."/>
            <person name="La Ragione R."/>
            <person name="Hildebrand F."/>
            <person name="Pallen M.J."/>
        </authorList>
    </citation>
    <scope>NUCLEOTIDE SEQUENCE</scope>
    <source>
        <strain evidence="1">CHK195-4489</strain>
    </source>
</reference>
<organism evidence="1 2">
    <name type="scientific">Candidatus Egerieisoma faecipullorum</name>
    <dbReference type="NCBI Taxonomy" id="2840963"/>
    <lineage>
        <taxon>Bacteria</taxon>
        <taxon>Bacillati</taxon>
        <taxon>Bacillota</taxon>
        <taxon>Clostridia</taxon>
        <taxon>Eubacteriales</taxon>
        <taxon>Clostridiaceae</taxon>
        <taxon>Clostridiaceae incertae sedis</taxon>
        <taxon>Candidatus Egerieisoma</taxon>
    </lineage>
</organism>
<accession>A0A9D1L9Y8</accession>
<reference evidence="1" key="1">
    <citation type="submission" date="2020-10" db="EMBL/GenBank/DDBJ databases">
        <authorList>
            <person name="Gilroy R."/>
        </authorList>
    </citation>
    <scope>NUCLEOTIDE SEQUENCE</scope>
    <source>
        <strain evidence="1">CHK195-4489</strain>
    </source>
</reference>